<keyword evidence="7" id="KW-1185">Reference proteome</keyword>
<dbReference type="GO" id="GO:0008758">
    <property type="term" value="F:UDP-2,3-diacylglucosamine hydrolase activity"/>
    <property type="evidence" value="ECO:0007669"/>
    <property type="project" value="TreeGrafter"/>
</dbReference>
<reference evidence="6 7" key="1">
    <citation type="submission" date="2016-09" db="EMBL/GenBank/DDBJ databases">
        <authorList>
            <person name="Capua I."/>
            <person name="De Benedictis P."/>
            <person name="Joannis T."/>
            <person name="Lombin L.H."/>
            <person name="Cattoli G."/>
        </authorList>
    </citation>
    <scope>NUCLEOTIDE SEQUENCE [LARGE SCALE GENOMIC DNA]</scope>
    <source>
        <strain evidence="6 7">LMG 25899</strain>
    </source>
</reference>
<dbReference type="Proteomes" id="UP000095256">
    <property type="component" value="Unassembled WGS sequence"/>
</dbReference>
<dbReference type="InterPro" id="IPR029052">
    <property type="entry name" value="Metallo-depent_PP-like"/>
</dbReference>
<dbReference type="EMBL" id="MIEK01000034">
    <property type="protein sequence ID" value="OEH81883.1"/>
    <property type="molecule type" value="Genomic_DNA"/>
</dbReference>
<dbReference type="RefSeq" id="WP_069699205.1">
    <property type="nucleotide sequence ID" value="NZ_JAGGMA010000007.1"/>
</dbReference>
<dbReference type="GO" id="GO:0016020">
    <property type="term" value="C:membrane"/>
    <property type="evidence" value="ECO:0007669"/>
    <property type="project" value="GOC"/>
</dbReference>
<dbReference type="GO" id="GO:0046872">
    <property type="term" value="F:metal ion binding"/>
    <property type="evidence" value="ECO:0007669"/>
    <property type="project" value="UniProtKB-KW"/>
</dbReference>
<proteinExistence type="inferred from homology"/>
<evidence type="ECO:0000256" key="4">
    <source>
        <dbReference type="ARBA" id="ARBA00061089"/>
    </source>
</evidence>
<dbReference type="SUPFAM" id="SSF56300">
    <property type="entry name" value="Metallo-dependent phosphatases"/>
    <property type="match status" value="1"/>
</dbReference>
<accession>A0A1E5KVH2</accession>
<dbReference type="GO" id="GO:0009245">
    <property type="term" value="P:lipid A biosynthetic process"/>
    <property type="evidence" value="ECO:0007669"/>
    <property type="project" value="TreeGrafter"/>
</dbReference>
<feature type="domain" description="Calcineurin-like phosphoesterase" evidence="5">
    <location>
        <begin position="45"/>
        <end position="211"/>
    </location>
</feature>
<evidence type="ECO:0000256" key="3">
    <source>
        <dbReference type="ARBA" id="ARBA00022801"/>
    </source>
</evidence>
<dbReference type="AlphaFoldDB" id="A0A1E5KVH2"/>
<organism evidence="6 7">
    <name type="scientific">Enterococcus rivorum</name>
    <dbReference type="NCBI Taxonomy" id="762845"/>
    <lineage>
        <taxon>Bacteria</taxon>
        <taxon>Bacillati</taxon>
        <taxon>Bacillota</taxon>
        <taxon>Bacilli</taxon>
        <taxon>Lactobacillales</taxon>
        <taxon>Enterococcaceae</taxon>
        <taxon>Enterococcus</taxon>
    </lineage>
</organism>
<comment type="caution">
    <text evidence="6">The sequence shown here is derived from an EMBL/GenBank/DDBJ whole genome shotgun (WGS) entry which is preliminary data.</text>
</comment>
<evidence type="ECO:0000313" key="7">
    <source>
        <dbReference type="Proteomes" id="UP000095256"/>
    </source>
</evidence>
<evidence type="ECO:0000313" key="6">
    <source>
        <dbReference type="EMBL" id="OEH81883.1"/>
    </source>
</evidence>
<comment type="similarity">
    <text evidence="4">Belongs to the metallophosphoesterase superfamily.</text>
</comment>
<comment type="cofactor">
    <cofactor evidence="1">
        <name>a divalent metal cation</name>
        <dbReference type="ChEBI" id="CHEBI:60240"/>
    </cofactor>
</comment>
<evidence type="ECO:0000256" key="1">
    <source>
        <dbReference type="ARBA" id="ARBA00001968"/>
    </source>
</evidence>
<dbReference type="PANTHER" id="PTHR31302:SF25">
    <property type="entry name" value="PHOSPHOESTERASE"/>
    <property type="match status" value="1"/>
</dbReference>
<dbReference type="OrthoDB" id="9780884at2"/>
<dbReference type="PANTHER" id="PTHR31302">
    <property type="entry name" value="TRANSMEMBRANE PROTEIN WITH METALLOPHOSPHOESTERASE DOMAIN-RELATED"/>
    <property type="match status" value="1"/>
</dbReference>
<keyword evidence="2" id="KW-0479">Metal-binding</keyword>
<sequence>MKKRIILLTLLLLLLSIPIYAFFIEPKRIVIHTHKLGEENGQQPLKIVQLSDIHIQENYSIEQLEKIVTKTNALKPDIVTFTGDLFDNYAEYGPTEQVAQTLNKLSAPLGKFAIFGNHDYGGGAVRIYPDILAAAGFQLLQNSGTTVSLQNGQSIYIGGLDDALLGSPSIPDALANKNSNDYTILLSHEPDAVDLFSTEDIQLILSGHSHGGQVKIPFFPIKNIMAEKYFAGFYKLSEKTTLFVNTGLGTTAIPVRLGVPPEITLFNVYL</sequence>
<dbReference type="InterPro" id="IPR004843">
    <property type="entry name" value="Calcineurin-like_PHP"/>
</dbReference>
<dbReference type="Pfam" id="PF00149">
    <property type="entry name" value="Metallophos"/>
    <property type="match status" value="1"/>
</dbReference>
<protein>
    <submittedName>
        <fullName evidence="6">Phosphatase</fullName>
    </submittedName>
</protein>
<dbReference type="CDD" id="cd07385">
    <property type="entry name" value="MPP_YkuE_C"/>
    <property type="match status" value="1"/>
</dbReference>
<evidence type="ECO:0000259" key="5">
    <source>
        <dbReference type="Pfam" id="PF00149"/>
    </source>
</evidence>
<dbReference type="InterPro" id="IPR051158">
    <property type="entry name" value="Metallophosphoesterase_sf"/>
</dbReference>
<name>A0A1E5KVH2_9ENTE</name>
<dbReference type="Gene3D" id="3.60.21.10">
    <property type="match status" value="1"/>
</dbReference>
<keyword evidence="3" id="KW-0378">Hydrolase</keyword>
<evidence type="ECO:0000256" key="2">
    <source>
        <dbReference type="ARBA" id="ARBA00022723"/>
    </source>
</evidence>
<gene>
    <name evidence="6" type="ORF">BCR26_03770</name>
</gene>
<dbReference type="FunFam" id="3.60.21.10:FF:000028">
    <property type="entry name" value="Putative metallophosphoesterase"/>
    <property type="match status" value="1"/>
</dbReference>